<protein>
    <submittedName>
        <fullName evidence="2">Uncharacterized protein</fullName>
    </submittedName>
</protein>
<proteinExistence type="predicted"/>
<keyword evidence="3" id="KW-1185">Reference proteome</keyword>
<dbReference type="Proteomes" id="UP000002931">
    <property type="component" value="Unassembled WGS sequence"/>
</dbReference>
<sequence>MSFAKVIVMTLILALAGASGVTMNMGEMHDPAATSAKAHCDACPETAEIGMAKAHVGACANGASCMLNAVEAVQLPVVLIRVARDWRSLPPDTAFVSTTPQLDLPPPRA</sequence>
<keyword evidence="1" id="KW-0732">Signal</keyword>
<feature type="signal peptide" evidence="1">
    <location>
        <begin position="1"/>
        <end position="20"/>
    </location>
</feature>
<dbReference type="EMBL" id="AAMT01000003">
    <property type="protein sequence ID" value="EAQ13938.1"/>
    <property type="molecule type" value="Genomic_DNA"/>
</dbReference>
<reference evidence="2 3" key="1">
    <citation type="journal article" date="2010" name="J. Bacteriol.">
        <title>Genome sequences of Pelagibaca bermudensis HTCC2601T and Maritimibacter alkaliphilus HTCC2654T, the type strains of two marine Roseobacter genera.</title>
        <authorList>
            <person name="Thrash J.C."/>
            <person name="Cho J.C."/>
            <person name="Ferriera S."/>
            <person name="Johnson J."/>
            <person name="Vergin K.L."/>
            <person name="Giovannoni S.J."/>
        </authorList>
    </citation>
    <scope>NUCLEOTIDE SEQUENCE [LARGE SCALE GENOMIC DNA]</scope>
    <source>
        <strain evidence="2 3">HTCC2654</strain>
    </source>
</reference>
<comment type="caution">
    <text evidence="2">The sequence shown here is derived from an EMBL/GenBank/DDBJ whole genome shotgun (WGS) entry which is preliminary data.</text>
</comment>
<evidence type="ECO:0000256" key="1">
    <source>
        <dbReference type="SAM" id="SignalP"/>
    </source>
</evidence>
<dbReference type="RefSeq" id="WP_008332197.1">
    <property type="nucleotide sequence ID" value="NZ_CH902578.1"/>
</dbReference>
<dbReference type="HOGENOM" id="CLU_2180666_0_0_5"/>
<evidence type="ECO:0000313" key="2">
    <source>
        <dbReference type="EMBL" id="EAQ13938.1"/>
    </source>
</evidence>
<name>A3VCR7_9RHOB</name>
<evidence type="ECO:0000313" key="3">
    <source>
        <dbReference type="Proteomes" id="UP000002931"/>
    </source>
</evidence>
<feature type="chain" id="PRO_5002660248" evidence="1">
    <location>
        <begin position="21"/>
        <end position="109"/>
    </location>
</feature>
<organism evidence="2 3">
    <name type="scientific">Maritimibacter alkaliphilus HTCC2654</name>
    <dbReference type="NCBI Taxonomy" id="314271"/>
    <lineage>
        <taxon>Bacteria</taxon>
        <taxon>Pseudomonadati</taxon>
        <taxon>Pseudomonadota</taxon>
        <taxon>Alphaproteobacteria</taxon>
        <taxon>Rhodobacterales</taxon>
        <taxon>Roseobacteraceae</taxon>
        <taxon>Maritimibacter</taxon>
    </lineage>
</organism>
<gene>
    <name evidence="2" type="ORF">RB2654_12734</name>
</gene>
<dbReference type="AlphaFoldDB" id="A3VCR7"/>
<dbReference type="STRING" id="314271.RB2654_12734"/>
<accession>A3VCR7</accession>